<dbReference type="AlphaFoldDB" id="A0A8J5IAL9"/>
<protein>
    <submittedName>
        <fullName evidence="2">Uncharacterized protein</fullName>
    </submittedName>
</protein>
<organism evidence="2 3">
    <name type="scientific">Phytophthora aleatoria</name>
    <dbReference type="NCBI Taxonomy" id="2496075"/>
    <lineage>
        <taxon>Eukaryota</taxon>
        <taxon>Sar</taxon>
        <taxon>Stramenopiles</taxon>
        <taxon>Oomycota</taxon>
        <taxon>Peronosporomycetes</taxon>
        <taxon>Peronosporales</taxon>
        <taxon>Peronosporaceae</taxon>
        <taxon>Phytophthora</taxon>
    </lineage>
</organism>
<feature type="compositionally biased region" description="Basic and acidic residues" evidence="1">
    <location>
        <begin position="42"/>
        <end position="61"/>
    </location>
</feature>
<sequence>MDDAEVQPDVRHDVGYQWRQAAGHRDRMPGATGTRSPIKGPLVEDRRTKNEIAERLSAERY</sequence>
<name>A0A8J5IAL9_9STRA</name>
<evidence type="ECO:0000256" key="1">
    <source>
        <dbReference type="SAM" id="MobiDB-lite"/>
    </source>
</evidence>
<keyword evidence="3" id="KW-1185">Reference proteome</keyword>
<evidence type="ECO:0000313" key="2">
    <source>
        <dbReference type="EMBL" id="KAG6943920.1"/>
    </source>
</evidence>
<reference evidence="2" key="1">
    <citation type="submission" date="2021-01" db="EMBL/GenBank/DDBJ databases">
        <title>Phytophthora aleatoria, a newly-described species from Pinus radiata is distinct from Phytophthora cactorum isolates based on comparative genomics.</title>
        <authorList>
            <person name="Mcdougal R."/>
            <person name="Panda P."/>
            <person name="Williams N."/>
            <person name="Studholme D.J."/>
        </authorList>
    </citation>
    <scope>NUCLEOTIDE SEQUENCE</scope>
    <source>
        <strain evidence="2">NZFS 4037</strain>
    </source>
</reference>
<feature type="region of interest" description="Disordered" evidence="1">
    <location>
        <begin position="21"/>
        <end position="61"/>
    </location>
</feature>
<dbReference type="Proteomes" id="UP000709295">
    <property type="component" value="Unassembled WGS sequence"/>
</dbReference>
<dbReference type="EMBL" id="JAENGY010002535">
    <property type="protein sequence ID" value="KAG6943920.1"/>
    <property type="molecule type" value="Genomic_DNA"/>
</dbReference>
<evidence type="ECO:0000313" key="3">
    <source>
        <dbReference type="Proteomes" id="UP000709295"/>
    </source>
</evidence>
<gene>
    <name evidence="2" type="ORF">JG688_00017360</name>
</gene>
<accession>A0A8J5IAL9</accession>
<comment type="caution">
    <text evidence="2">The sequence shown here is derived from an EMBL/GenBank/DDBJ whole genome shotgun (WGS) entry which is preliminary data.</text>
</comment>
<proteinExistence type="predicted"/>